<dbReference type="InterPro" id="IPR023468">
    <property type="entry name" value="Riboflavin_kinase"/>
</dbReference>
<dbReference type="CDD" id="cd02064">
    <property type="entry name" value="FAD_synthetase_N"/>
    <property type="match status" value="1"/>
</dbReference>
<evidence type="ECO:0000256" key="6">
    <source>
        <dbReference type="ARBA" id="ARBA00018483"/>
    </source>
</evidence>
<dbReference type="EMBL" id="UINC01070509">
    <property type="protein sequence ID" value="SVC04712.1"/>
    <property type="molecule type" value="Genomic_DNA"/>
</dbReference>
<keyword evidence="10" id="KW-0548">Nucleotidyltransferase</keyword>
<evidence type="ECO:0000256" key="1">
    <source>
        <dbReference type="ARBA" id="ARBA00004726"/>
    </source>
</evidence>
<keyword evidence="14" id="KW-0067">ATP-binding</keyword>
<keyword evidence="11" id="KW-0547">Nucleotide-binding</keyword>
<evidence type="ECO:0000256" key="7">
    <source>
        <dbReference type="ARBA" id="ARBA00022630"/>
    </source>
</evidence>
<dbReference type="AlphaFoldDB" id="A0A382IZW9"/>
<dbReference type="InterPro" id="IPR004821">
    <property type="entry name" value="Cyt_trans-like"/>
</dbReference>
<dbReference type="Gene3D" id="2.40.30.30">
    <property type="entry name" value="Riboflavin kinase-like"/>
    <property type="match status" value="1"/>
</dbReference>
<keyword evidence="15" id="KW-0511">Multifunctional enzyme</keyword>
<evidence type="ECO:0000256" key="3">
    <source>
        <dbReference type="ARBA" id="ARBA00010214"/>
    </source>
</evidence>
<dbReference type="EC" id="2.7.7.2" evidence="5"/>
<keyword evidence="8" id="KW-0288">FMN</keyword>
<dbReference type="InterPro" id="IPR015864">
    <property type="entry name" value="FAD_synthase"/>
</dbReference>
<proteinExistence type="inferred from homology"/>
<dbReference type="UniPathway" id="UPA00277">
    <property type="reaction ID" value="UER00407"/>
</dbReference>
<dbReference type="Pfam" id="PF01687">
    <property type="entry name" value="Flavokinase"/>
    <property type="match status" value="1"/>
</dbReference>
<dbReference type="GO" id="GO:0006747">
    <property type="term" value="P:FAD biosynthetic process"/>
    <property type="evidence" value="ECO:0007669"/>
    <property type="project" value="UniProtKB-UniPathway"/>
</dbReference>
<evidence type="ECO:0000256" key="13">
    <source>
        <dbReference type="ARBA" id="ARBA00022827"/>
    </source>
</evidence>
<evidence type="ECO:0000256" key="2">
    <source>
        <dbReference type="ARBA" id="ARBA00005201"/>
    </source>
</evidence>
<evidence type="ECO:0000256" key="15">
    <source>
        <dbReference type="ARBA" id="ARBA00023268"/>
    </source>
</evidence>
<evidence type="ECO:0000256" key="10">
    <source>
        <dbReference type="ARBA" id="ARBA00022695"/>
    </source>
</evidence>
<comment type="pathway">
    <text evidence="2">Cofactor biosynthesis; FMN biosynthesis; FMN from riboflavin (ATP route): step 1/1.</text>
</comment>
<keyword evidence="12" id="KW-0418">Kinase</keyword>
<evidence type="ECO:0000313" key="18">
    <source>
        <dbReference type="EMBL" id="SVC04712.1"/>
    </source>
</evidence>
<dbReference type="EC" id="2.7.1.26" evidence="4"/>
<evidence type="ECO:0000256" key="11">
    <source>
        <dbReference type="ARBA" id="ARBA00022741"/>
    </source>
</evidence>
<accession>A0A382IZW9</accession>
<dbReference type="NCBIfam" id="TIGR00125">
    <property type="entry name" value="cyt_tran_rel"/>
    <property type="match status" value="1"/>
</dbReference>
<dbReference type="GO" id="GO:0005524">
    <property type="term" value="F:ATP binding"/>
    <property type="evidence" value="ECO:0007669"/>
    <property type="project" value="UniProtKB-KW"/>
</dbReference>
<dbReference type="Gene3D" id="3.40.50.620">
    <property type="entry name" value="HUPs"/>
    <property type="match status" value="1"/>
</dbReference>
<dbReference type="Pfam" id="PF06574">
    <property type="entry name" value="FAD_syn"/>
    <property type="match status" value="1"/>
</dbReference>
<dbReference type="InterPro" id="IPR002606">
    <property type="entry name" value="Riboflavin_kinase_bac"/>
</dbReference>
<organism evidence="18">
    <name type="scientific">marine metagenome</name>
    <dbReference type="NCBI Taxonomy" id="408172"/>
    <lineage>
        <taxon>unclassified sequences</taxon>
        <taxon>metagenomes</taxon>
        <taxon>ecological metagenomes</taxon>
    </lineage>
</organism>
<evidence type="ECO:0000256" key="12">
    <source>
        <dbReference type="ARBA" id="ARBA00022777"/>
    </source>
</evidence>
<keyword evidence="9" id="KW-0808">Transferase</keyword>
<dbReference type="PANTHER" id="PTHR22749">
    <property type="entry name" value="RIBOFLAVIN KINASE/FMN ADENYLYLTRANSFERASE"/>
    <property type="match status" value="1"/>
</dbReference>
<evidence type="ECO:0000256" key="9">
    <source>
        <dbReference type="ARBA" id="ARBA00022679"/>
    </source>
</evidence>
<dbReference type="NCBIfam" id="TIGR00083">
    <property type="entry name" value="ribF"/>
    <property type="match status" value="1"/>
</dbReference>
<dbReference type="SUPFAM" id="SSF52374">
    <property type="entry name" value="Nucleotidylyl transferase"/>
    <property type="match status" value="1"/>
</dbReference>
<dbReference type="InterPro" id="IPR015865">
    <property type="entry name" value="Riboflavin_kinase_bac/euk"/>
</dbReference>
<keyword evidence="13" id="KW-0274">FAD</keyword>
<dbReference type="InterPro" id="IPR014729">
    <property type="entry name" value="Rossmann-like_a/b/a_fold"/>
</dbReference>
<dbReference type="GO" id="GO:0009231">
    <property type="term" value="P:riboflavin biosynthetic process"/>
    <property type="evidence" value="ECO:0007669"/>
    <property type="project" value="InterPro"/>
</dbReference>
<dbReference type="GO" id="GO:0003919">
    <property type="term" value="F:FMN adenylyltransferase activity"/>
    <property type="evidence" value="ECO:0007669"/>
    <property type="project" value="UniProtKB-EC"/>
</dbReference>
<evidence type="ECO:0000256" key="14">
    <source>
        <dbReference type="ARBA" id="ARBA00022840"/>
    </source>
</evidence>
<name>A0A382IZW9_9ZZZZ</name>
<protein>
    <recommendedName>
        <fullName evidence="6">Bifunctional riboflavin kinase/FMN adenylyltransferase</fullName>
        <ecNumber evidence="4">2.7.1.26</ecNumber>
        <ecNumber evidence="5">2.7.7.2</ecNumber>
    </recommendedName>
</protein>
<dbReference type="GO" id="GO:0008531">
    <property type="term" value="F:riboflavin kinase activity"/>
    <property type="evidence" value="ECO:0007669"/>
    <property type="project" value="UniProtKB-EC"/>
</dbReference>
<feature type="domain" description="Riboflavin kinase" evidence="16">
    <location>
        <begin position="186"/>
        <end position="231"/>
    </location>
</feature>
<dbReference type="UniPathway" id="UPA00276">
    <property type="reaction ID" value="UER00406"/>
</dbReference>
<dbReference type="FunFam" id="3.40.50.620:FF:000021">
    <property type="entry name" value="Riboflavin biosynthesis protein"/>
    <property type="match status" value="1"/>
</dbReference>
<sequence length="237" mass="26549">MLLSRHLRSFPFQLVADGSVATIGSFDGLHLGHQKLLKRVLQEARERGLPSIVMSFEPTPKEFFLADSPPARLMRFREKYEALASSGIDIFFCPRFNNAMKNIAADAFIRRILIHAMNVQYLVVGDDFRFARDREGHFDMLSQVGNSIGFKVEQMSSVVATSQRVSSSAIRDVLWQGDLKHAAILLGKQYRMSGKVIEGARIGRKLGYPTANVNLKRKQSAVMGIFAVRASGKYWGP</sequence>
<evidence type="ECO:0000256" key="4">
    <source>
        <dbReference type="ARBA" id="ARBA00012105"/>
    </source>
</evidence>
<evidence type="ECO:0000259" key="16">
    <source>
        <dbReference type="Pfam" id="PF01687"/>
    </source>
</evidence>
<evidence type="ECO:0000259" key="17">
    <source>
        <dbReference type="Pfam" id="PF06574"/>
    </source>
</evidence>
<comment type="pathway">
    <text evidence="1">Cofactor biosynthesis; FAD biosynthesis; FAD from FMN: step 1/1.</text>
</comment>
<dbReference type="SUPFAM" id="SSF82114">
    <property type="entry name" value="Riboflavin kinase-like"/>
    <property type="match status" value="1"/>
</dbReference>
<dbReference type="InterPro" id="IPR023465">
    <property type="entry name" value="Riboflavin_kinase_dom_sf"/>
</dbReference>
<feature type="non-terminal residue" evidence="18">
    <location>
        <position position="237"/>
    </location>
</feature>
<comment type="similarity">
    <text evidence="3">Belongs to the RibF family.</text>
</comment>
<dbReference type="GO" id="GO:0009398">
    <property type="term" value="P:FMN biosynthetic process"/>
    <property type="evidence" value="ECO:0007669"/>
    <property type="project" value="UniProtKB-UniPathway"/>
</dbReference>
<keyword evidence="7" id="KW-0285">Flavoprotein</keyword>
<evidence type="ECO:0000256" key="8">
    <source>
        <dbReference type="ARBA" id="ARBA00022643"/>
    </source>
</evidence>
<evidence type="ECO:0000256" key="5">
    <source>
        <dbReference type="ARBA" id="ARBA00012393"/>
    </source>
</evidence>
<gene>
    <name evidence="18" type="ORF">METZ01_LOCUS257566</name>
</gene>
<reference evidence="18" key="1">
    <citation type="submission" date="2018-05" db="EMBL/GenBank/DDBJ databases">
        <authorList>
            <person name="Lanie J.A."/>
            <person name="Ng W.-L."/>
            <person name="Kazmierczak K.M."/>
            <person name="Andrzejewski T.M."/>
            <person name="Davidsen T.M."/>
            <person name="Wayne K.J."/>
            <person name="Tettelin H."/>
            <person name="Glass J.I."/>
            <person name="Rusch D."/>
            <person name="Podicherti R."/>
            <person name="Tsui H.-C.T."/>
            <person name="Winkler M.E."/>
        </authorList>
    </citation>
    <scope>NUCLEOTIDE SEQUENCE</scope>
</reference>
<feature type="domain" description="FAD synthetase" evidence="17">
    <location>
        <begin position="17"/>
        <end position="168"/>
    </location>
</feature>
<dbReference type="PANTHER" id="PTHR22749:SF6">
    <property type="entry name" value="RIBOFLAVIN KINASE"/>
    <property type="match status" value="1"/>
</dbReference>